<proteinExistence type="predicted"/>
<organism evidence="2 3">
    <name type="scientific">Choiromyces venosus 120613-1</name>
    <dbReference type="NCBI Taxonomy" id="1336337"/>
    <lineage>
        <taxon>Eukaryota</taxon>
        <taxon>Fungi</taxon>
        <taxon>Dikarya</taxon>
        <taxon>Ascomycota</taxon>
        <taxon>Pezizomycotina</taxon>
        <taxon>Pezizomycetes</taxon>
        <taxon>Pezizales</taxon>
        <taxon>Tuberaceae</taxon>
        <taxon>Choiromyces</taxon>
    </lineage>
</organism>
<keyword evidence="1" id="KW-0812">Transmembrane</keyword>
<dbReference type="Proteomes" id="UP000276215">
    <property type="component" value="Unassembled WGS sequence"/>
</dbReference>
<keyword evidence="1" id="KW-1133">Transmembrane helix</keyword>
<evidence type="ECO:0000313" key="3">
    <source>
        <dbReference type="Proteomes" id="UP000276215"/>
    </source>
</evidence>
<sequence>MGSGYSKVDWVLEKCWRNGVLIQVPYLYHRVIESAGLAPSYQRCSQTPVLMPSLLMRFKDRSSIQLESSRLWEPFMIVFFFFFIGRSPIISRPLPQT</sequence>
<feature type="transmembrane region" description="Helical" evidence="1">
    <location>
        <begin position="71"/>
        <end position="90"/>
    </location>
</feature>
<evidence type="ECO:0000256" key="1">
    <source>
        <dbReference type="SAM" id="Phobius"/>
    </source>
</evidence>
<dbReference type="EMBL" id="ML120413">
    <property type="protein sequence ID" value="RPA96597.1"/>
    <property type="molecule type" value="Genomic_DNA"/>
</dbReference>
<reference evidence="2 3" key="1">
    <citation type="journal article" date="2018" name="Nat. Ecol. Evol.">
        <title>Pezizomycetes genomes reveal the molecular basis of ectomycorrhizal truffle lifestyle.</title>
        <authorList>
            <person name="Murat C."/>
            <person name="Payen T."/>
            <person name="Noel B."/>
            <person name="Kuo A."/>
            <person name="Morin E."/>
            <person name="Chen J."/>
            <person name="Kohler A."/>
            <person name="Krizsan K."/>
            <person name="Balestrini R."/>
            <person name="Da Silva C."/>
            <person name="Montanini B."/>
            <person name="Hainaut M."/>
            <person name="Levati E."/>
            <person name="Barry K.W."/>
            <person name="Belfiori B."/>
            <person name="Cichocki N."/>
            <person name="Clum A."/>
            <person name="Dockter R.B."/>
            <person name="Fauchery L."/>
            <person name="Guy J."/>
            <person name="Iotti M."/>
            <person name="Le Tacon F."/>
            <person name="Lindquist E.A."/>
            <person name="Lipzen A."/>
            <person name="Malagnac F."/>
            <person name="Mello A."/>
            <person name="Molinier V."/>
            <person name="Miyauchi S."/>
            <person name="Poulain J."/>
            <person name="Riccioni C."/>
            <person name="Rubini A."/>
            <person name="Sitrit Y."/>
            <person name="Splivallo R."/>
            <person name="Traeger S."/>
            <person name="Wang M."/>
            <person name="Zifcakova L."/>
            <person name="Wipf D."/>
            <person name="Zambonelli A."/>
            <person name="Paolocci F."/>
            <person name="Nowrousian M."/>
            <person name="Ottonello S."/>
            <person name="Baldrian P."/>
            <person name="Spatafora J.W."/>
            <person name="Henrissat B."/>
            <person name="Nagy L.G."/>
            <person name="Aury J.M."/>
            <person name="Wincker P."/>
            <person name="Grigoriev I.V."/>
            <person name="Bonfante P."/>
            <person name="Martin F.M."/>
        </authorList>
    </citation>
    <scope>NUCLEOTIDE SEQUENCE [LARGE SCALE GENOMIC DNA]</scope>
    <source>
        <strain evidence="2 3">120613-1</strain>
    </source>
</reference>
<name>A0A3N4JH42_9PEZI</name>
<accession>A0A3N4JH42</accession>
<protein>
    <submittedName>
        <fullName evidence="2">Uncharacterized protein</fullName>
    </submittedName>
</protein>
<dbReference type="AlphaFoldDB" id="A0A3N4JH42"/>
<keyword evidence="3" id="KW-1185">Reference proteome</keyword>
<gene>
    <name evidence="2" type="ORF">L873DRAFT_1220777</name>
</gene>
<keyword evidence="1" id="KW-0472">Membrane</keyword>
<evidence type="ECO:0000313" key="2">
    <source>
        <dbReference type="EMBL" id="RPA96597.1"/>
    </source>
</evidence>